<dbReference type="InterPro" id="IPR036942">
    <property type="entry name" value="Beta-barrel_TonB_sf"/>
</dbReference>
<dbReference type="NCBIfam" id="TIGR04056">
    <property type="entry name" value="OMP_RagA_SusC"/>
    <property type="match status" value="1"/>
</dbReference>
<evidence type="ECO:0000259" key="13">
    <source>
        <dbReference type="Pfam" id="PF07715"/>
    </source>
</evidence>
<dbReference type="Gene3D" id="2.40.170.20">
    <property type="entry name" value="TonB-dependent receptor, beta-barrel domain"/>
    <property type="match status" value="1"/>
</dbReference>
<keyword evidence="5 9" id="KW-0798">TonB box</keyword>
<name>A0ABT4W7G5_9FLAO</name>
<dbReference type="Pfam" id="PF00593">
    <property type="entry name" value="TonB_dep_Rec_b-barrel"/>
    <property type="match status" value="1"/>
</dbReference>
<dbReference type="EMBL" id="JAMZNK010000003">
    <property type="protein sequence ID" value="MDA6068496.1"/>
    <property type="molecule type" value="Genomic_DNA"/>
</dbReference>
<evidence type="ECO:0000256" key="9">
    <source>
        <dbReference type="RuleBase" id="RU003357"/>
    </source>
</evidence>
<evidence type="ECO:0000256" key="2">
    <source>
        <dbReference type="ARBA" id="ARBA00022448"/>
    </source>
</evidence>
<evidence type="ECO:0000313" key="15">
    <source>
        <dbReference type="Proteomes" id="UP001212170"/>
    </source>
</evidence>
<dbReference type="Gene3D" id="2.60.40.1120">
    <property type="entry name" value="Carboxypeptidase-like, regulatory domain"/>
    <property type="match status" value="1"/>
</dbReference>
<proteinExistence type="inferred from homology"/>
<feature type="domain" description="TonB-dependent receptor-like beta-barrel" evidence="12">
    <location>
        <begin position="472"/>
        <end position="1021"/>
    </location>
</feature>
<evidence type="ECO:0000313" key="14">
    <source>
        <dbReference type="EMBL" id="MDA6068496.1"/>
    </source>
</evidence>
<dbReference type="RefSeq" id="WP_271334373.1">
    <property type="nucleotide sequence ID" value="NZ_JAMZNK010000003.1"/>
</dbReference>
<keyword evidence="3 8" id="KW-1134">Transmembrane beta strand</keyword>
<keyword evidence="6 8" id="KW-0472">Membrane</keyword>
<evidence type="ECO:0000256" key="4">
    <source>
        <dbReference type="ARBA" id="ARBA00022692"/>
    </source>
</evidence>
<dbReference type="SUPFAM" id="SSF49464">
    <property type="entry name" value="Carboxypeptidase regulatory domain-like"/>
    <property type="match status" value="1"/>
</dbReference>
<keyword evidence="14" id="KW-0675">Receptor</keyword>
<evidence type="ECO:0000256" key="6">
    <source>
        <dbReference type="ARBA" id="ARBA00023136"/>
    </source>
</evidence>
<evidence type="ECO:0000256" key="8">
    <source>
        <dbReference type="PROSITE-ProRule" id="PRU01360"/>
    </source>
</evidence>
<dbReference type="Pfam" id="PF07715">
    <property type="entry name" value="Plug"/>
    <property type="match status" value="1"/>
</dbReference>
<dbReference type="InterPro" id="IPR012910">
    <property type="entry name" value="Plug_dom"/>
</dbReference>
<keyword evidence="4 8" id="KW-0812">Transmembrane</keyword>
<dbReference type="InterPro" id="IPR023997">
    <property type="entry name" value="TonB-dep_OMP_SusC/RagA_CS"/>
</dbReference>
<keyword evidence="7 8" id="KW-0998">Cell outer membrane</keyword>
<sequence>MKKLMTNFIHWNANHKAVPLILFLLLTSNFVTAQVKLTVTGTVSDSKGMTIPGANISIVGSKTTTSTDFDGKYTIDAPSNGTLVVSFIGFDSQKMGIAGRTKINVSLVSSSEDLREVVVIGYGTQKKKDVNGAISSVKAKDLENIKQVSIDQMLQGKAAGVSVTNNSGQPGGAASVRIRGTTSITGTNEPLYVIDGVPISGDATGKSTSGQTLAGKDGFSSSGGSGNTAMSPLSMINPSDIESMDILKDASATAIYGSRGANGVIIITTKSGRKGGGKVSYENYTSMSSVTNKLDVLTLPQYATLKTDLAKLWGFQTRQEFSHPELLGPGTNWQDEVYRTAVSQSHQLSFSGAKDGTSYYLSGSYLDNQGTIINSGLKRYTVRLNLDSKIKPWLRIGGNLTGGITNEKITVNQSYSGLISNTLLQSPDIPVRNSDGSFAGPPSSEQSVTYYNPVAEALTRENKLVRKNFLGNIYAEVDLFKGLKYRIEIAANTEFSENDDFRPSYAWGSQVNLLADLDVRRQNWYSTNIKNLLTYDKTFGKHRVTLLAGQEANDSHWEGLVASAQGFKTNSIHTINLADVDNNTITQYKGSASLASLFARIIYDFNDKYSLTASVRQDISSKFDPTTGNQKGVFNAISGSWKLSNESFMEGTRKYVDNIKFRAGYGETGNQQIPNNSYSAMLGAQNSGLGSGFLPSNYPNPNLVWESLNQTNLGIDFTLLNNKLSASFDVYDKKSKGFLFQVPLPLYLTGGGGQYGGISAPYSNLGTMSNKGFDLTVGYDMRSAGNFNWDTSLVISQYKNNLDEIANGIVLTQEVNTNGYQPVVVTNTTVGNPIGLFYGYKTDGLFKDQATLNSAPIQFGQAVGTAAGQTALGDVKYVDVNNDGKIDASDKTFIGNPHPKFTFGFTNNFKYKNVDCSVFLQGSYGNDVMNLTRRGGTTNASLYDNQLVQAMDYYSPTNTGSNNPRPIADSANNNLLISDRYVEDGSYLRIQNVTIGYSLPQDIISKYKISRLRLYGTAQNLYTFTNYSGYDPEIGSFNQNVLLSGIDNGRYPVARTFLFGLNVEF</sequence>
<dbReference type="Pfam" id="PF13715">
    <property type="entry name" value="CarbopepD_reg_2"/>
    <property type="match status" value="1"/>
</dbReference>
<comment type="subcellular location">
    <subcellularLocation>
        <location evidence="1 8">Cell outer membrane</location>
        <topology evidence="1 8">Multi-pass membrane protein</topology>
    </subcellularLocation>
</comment>
<dbReference type="InterPro" id="IPR039426">
    <property type="entry name" value="TonB-dep_rcpt-like"/>
</dbReference>
<evidence type="ECO:0000259" key="12">
    <source>
        <dbReference type="Pfam" id="PF00593"/>
    </source>
</evidence>
<evidence type="ECO:0000256" key="1">
    <source>
        <dbReference type="ARBA" id="ARBA00004571"/>
    </source>
</evidence>
<organism evidence="14 15">
    <name type="scientific">Flavobacterium azizsancarii</name>
    <dbReference type="NCBI Taxonomy" id="2961580"/>
    <lineage>
        <taxon>Bacteria</taxon>
        <taxon>Pseudomonadati</taxon>
        <taxon>Bacteroidota</taxon>
        <taxon>Flavobacteriia</taxon>
        <taxon>Flavobacteriales</taxon>
        <taxon>Flavobacteriaceae</taxon>
        <taxon>Flavobacterium</taxon>
    </lineage>
</organism>
<feature type="region of interest" description="Disordered" evidence="10">
    <location>
        <begin position="205"/>
        <end position="230"/>
    </location>
</feature>
<feature type="signal peptide" evidence="11">
    <location>
        <begin position="1"/>
        <end position="33"/>
    </location>
</feature>
<keyword evidence="11" id="KW-0732">Signal</keyword>
<keyword evidence="2 8" id="KW-0813">Transport</keyword>
<evidence type="ECO:0000256" key="3">
    <source>
        <dbReference type="ARBA" id="ARBA00022452"/>
    </source>
</evidence>
<dbReference type="Gene3D" id="2.170.130.10">
    <property type="entry name" value="TonB-dependent receptor, plug domain"/>
    <property type="match status" value="1"/>
</dbReference>
<protein>
    <submittedName>
        <fullName evidence="14">TonB-dependent receptor</fullName>
    </submittedName>
</protein>
<gene>
    <name evidence="14" type="ORF">NJT12_02580</name>
</gene>
<keyword evidence="15" id="KW-1185">Reference proteome</keyword>
<dbReference type="InterPro" id="IPR008969">
    <property type="entry name" value="CarboxyPept-like_regulatory"/>
</dbReference>
<reference evidence="14 15" key="1">
    <citation type="journal article" date="2023" name="Chemosphere">
        <title>Whole genome analysis of Flavobacterium aziz-sancarii sp. nov., isolated from Ardley Island (Antarctica), revealed a rich resistome and bioremediation potential.</title>
        <authorList>
            <person name="Otur C."/>
            <person name="Okay S."/>
            <person name="Kurt-Kizildogan A."/>
        </authorList>
    </citation>
    <scope>NUCLEOTIDE SEQUENCE [LARGE SCALE GENOMIC DNA]</scope>
    <source>
        <strain evidence="14 15">AC</strain>
    </source>
</reference>
<dbReference type="PROSITE" id="PS52016">
    <property type="entry name" value="TONB_DEPENDENT_REC_3"/>
    <property type="match status" value="1"/>
</dbReference>
<dbReference type="Proteomes" id="UP001212170">
    <property type="component" value="Unassembled WGS sequence"/>
</dbReference>
<evidence type="ECO:0000256" key="11">
    <source>
        <dbReference type="SAM" id="SignalP"/>
    </source>
</evidence>
<feature type="chain" id="PRO_5045447436" evidence="11">
    <location>
        <begin position="34"/>
        <end position="1065"/>
    </location>
</feature>
<dbReference type="NCBIfam" id="TIGR04057">
    <property type="entry name" value="SusC_RagA_signa"/>
    <property type="match status" value="1"/>
</dbReference>
<dbReference type="SUPFAM" id="SSF56935">
    <property type="entry name" value="Porins"/>
    <property type="match status" value="1"/>
</dbReference>
<comment type="caution">
    <text evidence="14">The sequence shown here is derived from an EMBL/GenBank/DDBJ whole genome shotgun (WGS) entry which is preliminary data.</text>
</comment>
<dbReference type="InterPro" id="IPR000531">
    <property type="entry name" value="Beta-barrel_TonB"/>
</dbReference>
<feature type="domain" description="TonB-dependent receptor plug" evidence="13">
    <location>
        <begin position="126"/>
        <end position="264"/>
    </location>
</feature>
<comment type="similarity">
    <text evidence="8 9">Belongs to the TonB-dependent receptor family.</text>
</comment>
<accession>A0ABT4W7G5</accession>
<dbReference type="InterPro" id="IPR037066">
    <property type="entry name" value="Plug_dom_sf"/>
</dbReference>
<evidence type="ECO:0000256" key="5">
    <source>
        <dbReference type="ARBA" id="ARBA00023077"/>
    </source>
</evidence>
<evidence type="ECO:0000256" key="7">
    <source>
        <dbReference type="ARBA" id="ARBA00023237"/>
    </source>
</evidence>
<evidence type="ECO:0000256" key="10">
    <source>
        <dbReference type="SAM" id="MobiDB-lite"/>
    </source>
</evidence>
<dbReference type="InterPro" id="IPR023996">
    <property type="entry name" value="TonB-dep_OMP_SusC/RagA"/>
</dbReference>